<dbReference type="AlphaFoldDB" id="A0AB34PR87"/>
<keyword evidence="1" id="KW-0472">Membrane</keyword>
<organism evidence="2 3">
    <name type="scientific">Candida albicans P78048</name>
    <dbReference type="NCBI Taxonomy" id="1094989"/>
    <lineage>
        <taxon>Eukaryota</taxon>
        <taxon>Fungi</taxon>
        <taxon>Dikarya</taxon>
        <taxon>Ascomycota</taxon>
        <taxon>Saccharomycotina</taxon>
        <taxon>Pichiomycetes</taxon>
        <taxon>Debaryomycetaceae</taxon>
        <taxon>Candida/Lodderomyces clade</taxon>
        <taxon>Candida</taxon>
    </lineage>
</organism>
<accession>A0AB34PR87</accession>
<comment type="caution">
    <text evidence="2">The sequence shown here is derived from an EMBL/GenBank/DDBJ whole genome shotgun (WGS) entry which is preliminary data.</text>
</comment>
<evidence type="ECO:0000313" key="3">
    <source>
        <dbReference type="Proteomes" id="UP000030161"/>
    </source>
</evidence>
<sequence length="110" mass="12674">MPSLTPLSSTTSIGFLYTKLEQIHAIQHCLTITIICWLFFVSRSYNAVKNLGEKLALLKTNRFSRLLSLATLYIEIRKFNSIKSLLCNVFFFRNNWEQGGEANSIKFVYS</sequence>
<gene>
    <name evidence="2" type="ORF">MG3_03831</name>
</gene>
<feature type="transmembrane region" description="Helical" evidence="1">
    <location>
        <begin position="25"/>
        <end position="45"/>
    </location>
</feature>
<evidence type="ECO:0000256" key="1">
    <source>
        <dbReference type="SAM" id="Phobius"/>
    </source>
</evidence>
<name>A0AB34PR87_CANAX</name>
<reference evidence="2 3" key="1">
    <citation type="submission" date="2013-12" db="EMBL/GenBank/DDBJ databases">
        <title>The Genome Sequence of Candida albicans P78048.</title>
        <authorList>
            <consortium name="The Broad Institute Genome Sequencing Platform"/>
            <consortium name="The Broad Institute Genome Sequencing Center for Infectious Disease"/>
            <person name="Cuomo C."/>
            <person name="Bennett R."/>
            <person name="Hirakawa M."/>
            <person name="Noverr M."/>
            <person name="Mitchell A."/>
            <person name="Young S.K."/>
            <person name="Zeng Q."/>
            <person name="Gargeya S."/>
            <person name="Fitzgerald M."/>
            <person name="Abouelleil A."/>
            <person name="Alvarado L."/>
            <person name="Berlin A.M."/>
            <person name="Chapman S.B."/>
            <person name="Dewar J."/>
            <person name="Goldberg J."/>
            <person name="Griggs A."/>
            <person name="Gujja S."/>
            <person name="Hansen M."/>
            <person name="Howarth C."/>
            <person name="Imamovic A."/>
            <person name="Larimer J."/>
            <person name="McCowan C."/>
            <person name="Murphy C."/>
            <person name="Pearson M."/>
            <person name="Priest M."/>
            <person name="Roberts A."/>
            <person name="Saif S."/>
            <person name="Shea T."/>
            <person name="Sykes S."/>
            <person name="Wortman J."/>
            <person name="Nusbaum C."/>
            <person name="Birren B."/>
        </authorList>
    </citation>
    <scope>NUCLEOTIDE SEQUENCE [LARGE SCALE GENOMIC DNA]</scope>
    <source>
        <strain evidence="2 3">P78048</strain>
    </source>
</reference>
<protein>
    <submittedName>
        <fullName evidence="2">Uncharacterized protein</fullName>
    </submittedName>
</protein>
<proteinExistence type="predicted"/>
<dbReference type="EMBL" id="AJIX01000027">
    <property type="protein sequence ID" value="KGR09075.1"/>
    <property type="molecule type" value="Genomic_DNA"/>
</dbReference>
<evidence type="ECO:0000313" key="2">
    <source>
        <dbReference type="EMBL" id="KGR09075.1"/>
    </source>
</evidence>
<keyword evidence="1" id="KW-1133">Transmembrane helix</keyword>
<dbReference type="Proteomes" id="UP000030161">
    <property type="component" value="Unassembled WGS sequence"/>
</dbReference>
<keyword evidence="1" id="KW-0812">Transmembrane</keyword>